<dbReference type="Pfam" id="PF00082">
    <property type="entry name" value="Peptidase_S8"/>
    <property type="match status" value="1"/>
</dbReference>
<sequence length="390" mass="39376">MLAVLCLLGGAVAPAWAKGGGDSSGHGSDGGGGSGSGGDDGGSSNSGSGSDDSGSDDSGSDDNGGGDSGADGAGGGRDRSVAGEVVITAPDIDYPALRALGYPIIRERRLAALGLTVIRVRVLPPRDMDEAIAAIRAALPRSEVGLNGLYGLEGASSAEPPAPLSGEFLWPARLMGWSAAAGDCAAGLRIGVIDTPIDLGAPTLLGAVIQSYGAADLDGSPAESRHGTIVASLMAGQGPVMAGLVPKAEVFYAAAVQSIDGRAMASATAIAAALDWMVSEKVAVVNISLAGPDTPCCGKWSGAPLPRACAWLRPPVTAAPLPRPPIRRPIPAWSGLPPSIAWAACGRNRPRWRHRGWRRRGPASPSARPTARSSISAVPPMPVRWWPACC</sequence>
<reference evidence="4 5" key="1">
    <citation type="submission" date="2018-09" db="EMBL/GenBank/DDBJ databases">
        <authorList>
            <person name="Zhu H."/>
        </authorList>
    </citation>
    <scope>NUCLEOTIDE SEQUENCE [LARGE SCALE GENOMIC DNA]</scope>
    <source>
        <strain evidence="4 5">K1W22B-8</strain>
    </source>
</reference>
<keyword evidence="5" id="KW-1185">Reference proteome</keyword>
<evidence type="ECO:0000259" key="3">
    <source>
        <dbReference type="Pfam" id="PF00082"/>
    </source>
</evidence>
<feature type="region of interest" description="Disordered" evidence="1">
    <location>
        <begin position="354"/>
        <end position="375"/>
    </location>
</feature>
<proteinExistence type="predicted"/>
<protein>
    <recommendedName>
        <fullName evidence="3">Peptidase S8/S53 domain-containing protein</fullName>
    </recommendedName>
</protein>
<evidence type="ECO:0000313" key="5">
    <source>
        <dbReference type="Proteomes" id="UP000284605"/>
    </source>
</evidence>
<feature type="chain" id="PRO_5019234916" description="Peptidase S8/S53 domain-containing protein" evidence="2">
    <location>
        <begin position="18"/>
        <end position="390"/>
    </location>
</feature>
<name>A0A418WFA6_9PROT</name>
<dbReference type="AlphaFoldDB" id="A0A418WFA6"/>
<dbReference type="Gene3D" id="3.40.50.200">
    <property type="entry name" value="Peptidase S8/S53 domain"/>
    <property type="match status" value="1"/>
</dbReference>
<dbReference type="InterPro" id="IPR036852">
    <property type="entry name" value="Peptidase_S8/S53_dom_sf"/>
</dbReference>
<keyword evidence="2" id="KW-0732">Signal</keyword>
<evidence type="ECO:0000313" key="4">
    <source>
        <dbReference type="EMBL" id="RJF88686.1"/>
    </source>
</evidence>
<feature type="compositionally biased region" description="Gly residues" evidence="1">
    <location>
        <begin position="62"/>
        <end position="75"/>
    </location>
</feature>
<evidence type="ECO:0000256" key="1">
    <source>
        <dbReference type="SAM" id="MobiDB-lite"/>
    </source>
</evidence>
<feature type="compositionally biased region" description="Low complexity" evidence="1">
    <location>
        <begin position="362"/>
        <end position="375"/>
    </location>
</feature>
<dbReference type="GO" id="GO:0004252">
    <property type="term" value="F:serine-type endopeptidase activity"/>
    <property type="evidence" value="ECO:0007669"/>
    <property type="project" value="InterPro"/>
</dbReference>
<dbReference type="GO" id="GO:0006508">
    <property type="term" value="P:proteolysis"/>
    <property type="evidence" value="ECO:0007669"/>
    <property type="project" value="InterPro"/>
</dbReference>
<feature type="signal peptide" evidence="2">
    <location>
        <begin position="1"/>
        <end position="17"/>
    </location>
</feature>
<evidence type="ECO:0000256" key="2">
    <source>
        <dbReference type="SAM" id="SignalP"/>
    </source>
</evidence>
<dbReference type="Proteomes" id="UP000284605">
    <property type="component" value="Unassembled WGS sequence"/>
</dbReference>
<accession>A0A418WFA6</accession>
<organism evidence="4 5">
    <name type="scientific">Oleomonas cavernae</name>
    <dbReference type="NCBI Taxonomy" id="2320859"/>
    <lineage>
        <taxon>Bacteria</taxon>
        <taxon>Pseudomonadati</taxon>
        <taxon>Pseudomonadota</taxon>
        <taxon>Alphaproteobacteria</taxon>
        <taxon>Acetobacterales</taxon>
        <taxon>Acetobacteraceae</taxon>
        <taxon>Oleomonas</taxon>
    </lineage>
</organism>
<feature type="compositionally biased region" description="Low complexity" evidence="1">
    <location>
        <begin position="42"/>
        <end position="52"/>
    </location>
</feature>
<gene>
    <name evidence="4" type="ORF">D3874_18230</name>
</gene>
<feature type="compositionally biased region" description="Gly residues" evidence="1">
    <location>
        <begin position="18"/>
        <end position="41"/>
    </location>
</feature>
<dbReference type="EMBL" id="QYUK01000011">
    <property type="protein sequence ID" value="RJF88686.1"/>
    <property type="molecule type" value="Genomic_DNA"/>
</dbReference>
<dbReference type="InterPro" id="IPR000209">
    <property type="entry name" value="Peptidase_S8/S53_dom"/>
</dbReference>
<comment type="caution">
    <text evidence="4">The sequence shown here is derived from an EMBL/GenBank/DDBJ whole genome shotgun (WGS) entry which is preliminary data.</text>
</comment>
<dbReference type="SUPFAM" id="SSF52743">
    <property type="entry name" value="Subtilisin-like"/>
    <property type="match status" value="1"/>
</dbReference>
<feature type="domain" description="Peptidase S8/S53" evidence="3">
    <location>
        <begin position="187"/>
        <end position="292"/>
    </location>
</feature>
<feature type="region of interest" description="Disordered" evidence="1">
    <location>
        <begin position="18"/>
        <end position="78"/>
    </location>
</feature>